<dbReference type="Gene3D" id="3.40.640.10">
    <property type="entry name" value="Type I PLP-dependent aspartate aminotransferase-like (Major domain)"/>
    <property type="match status" value="1"/>
</dbReference>
<sequence length="798" mass="91727">MAKIKHNNFLDTVNEVFTDAKQEGVMHLYAQGDDFSGRTIGINNRKLFHFGTTGYLGLEQDPRLKAAAINAISKYGTQFPLSKSYISNPLYKALEEKVTEMYQNPIIITKNSTLGHMGVIPNAVSDQDAIILDHQVHWSVQSAAKVLKNRSVPIDMIRHNDLNMLEDKIRSLSDKQQRIWYMADGIYSMYGDFAPLKDLKSLCLKYPQLHLYIDDVHGMSWIGKNGTGYALSQLDELSENILLFGTLSKTFGASGAVLVCSNKKMYHEIKTFGGPLTFSAQLEPASVAAATASAQIHLTPEIYEIQNDLRERIEYFNNLLEDTDLPLIDKNNSPVFFIGTGMPRTGYNFVSRLMKEGFYVNLGIFPAVPVKNTGVRITISRHNEKSEIEDLVAAMVYHYPKALEDTHTNIQRVCKAFKLEVKSVVEDKEQAEVIVKIEDSILKIDKTLWNNHVGKHGVYDWEGLKFLEQTFRNNELKEHNWTFHYVIIYDSGHKPIIATFLTVGLWKDDMLAKVSASKTIEEERKTNPYYLTSKVLSIGSLFTEGNHLFIDEEHPLKQQALHALMQSVESLEQRFKAEMVVLRDFSEKDSLHPYFQGQGFVRVQMPNSCKIHLEVNETIEEFITKLSSRNRRHLRKEILEYEPLLKIEVMKACNKEQLKQIQELYAQVHQNNLGLNTFSFPEKLFLNMSEHPNWEFITISSQDKPTQIIGVMLCYNNENHTYVPAFVGMDYQYLREFYTYRQLLYQTIKRGIELKFKHIDLGMTASFEKRKLGALVEEKYAYIQTSDNYTMELLGVLE</sequence>
<feature type="domain" description="Aminotransferase class I/classII large" evidence="3">
    <location>
        <begin position="49"/>
        <end position="385"/>
    </location>
</feature>
<dbReference type="SUPFAM" id="SSF55729">
    <property type="entry name" value="Acyl-CoA N-acyltransferases (Nat)"/>
    <property type="match status" value="1"/>
</dbReference>
<dbReference type="InterPro" id="IPR004839">
    <property type="entry name" value="Aminotransferase_I/II_large"/>
</dbReference>
<feature type="domain" description="BioF2-like acetyltransferase" evidence="4">
    <location>
        <begin position="629"/>
        <end position="769"/>
    </location>
</feature>
<evidence type="ECO:0000259" key="3">
    <source>
        <dbReference type="Pfam" id="PF00155"/>
    </source>
</evidence>
<dbReference type="SUPFAM" id="SSF53383">
    <property type="entry name" value="PLP-dependent transferases"/>
    <property type="match status" value="1"/>
</dbReference>
<evidence type="ECO:0000256" key="2">
    <source>
        <dbReference type="ARBA" id="ARBA00022679"/>
    </source>
</evidence>
<dbReference type="InterPro" id="IPR015421">
    <property type="entry name" value="PyrdxlP-dep_Trfase_major"/>
</dbReference>
<keyword evidence="5" id="KW-0032">Aminotransferase</keyword>
<dbReference type="AlphaFoldDB" id="A0A5C7GMQ4"/>
<reference evidence="5 6" key="1">
    <citation type="submission" date="2019-08" db="EMBL/GenBank/DDBJ databases">
        <title>Seonamhaeicola sediminis sp. nov., isolated from marine sediment.</title>
        <authorList>
            <person name="Cao W.R."/>
        </authorList>
    </citation>
    <scope>NUCLEOTIDE SEQUENCE [LARGE SCALE GENOMIC DNA]</scope>
    <source>
        <strain evidence="5 6">1505</strain>
    </source>
</reference>
<dbReference type="InterPro" id="IPR038740">
    <property type="entry name" value="BioF2-like_GNAT_dom"/>
</dbReference>
<organism evidence="5 6">
    <name type="scientific">Seonamhaeicola maritimus</name>
    <dbReference type="NCBI Taxonomy" id="2591822"/>
    <lineage>
        <taxon>Bacteria</taxon>
        <taxon>Pseudomonadati</taxon>
        <taxon>Bacteroidota</taxon>
        <taxon>Flavobacteriia</taxon>
        <taxon>Flavobacteriales</taxon>
        <taxon>Flavobacteriaceae</taxon>
    </lineage>
</organism>
<dbReference type="PANTHER" id="PTHR13693">
    <property type="entry name" value="CLASS II AMINOTRANSFERASE/8-AMINO-7-OXONONANOATE SYNTHASE"/>
    <property type="match status" value="1"/>
</dbReference>
<protein>
    <submittedName>
        <fullName evidence="5">Aminotransferase class I/II-fold pyridoxal phosphate-dependent enzyme</fullName>
    </submittedName>
</protein>
<dbReference type="EMBL" id="VRKQ01000008">
    <property type="protein sequence ID" value="TXG39578.1"/>
    <property type="molecule type" value="Genomic_DNA"/>
</dbReference>
<dbReference type="Pfam" id="PF13480">
    <property type="entry name" value="Acetyltransf_6"/>
    <property type="match status" value="1"/>
</dbReference>
<keyword evidence="2 5" id="KW-0808">Transferase</keyword>
<dbReference type="Gene3D" id="3.90.1150.10">
    <property type="entry name" value="Aspartate Aminotransferase, domain 1"/>
    <property type="match status" value="1"/>
</dbReference>
<dbReference type="Proteomes" id="UP000321080">
    <property type="component" value="Unassembled WGS sequence"/>
</dbReference>
<evidence type="ECO:0000259" key="4">
    <source>
        <dbReference type="Pfam" id="PF13480"/>
    </source>
</evidence>
<dbReference type="RefSeq" id="WP_147767148.1">
    <property type="nucleotide sequence ID" value="NZ_VRKQ01000008.1"/>
</dbReference>
<evidence type="ECO:0000313" key="5">
    <source>
        <dbReference type="EMBL" id="TXG39578.1"/>
    </source>
</evidence>
<gene>
    <name evidence="5" type="ORF">FUA22_06845</name>
</gene>
<accession>A0A5C7GMQ4</accession>
<comment type="cofactor">
    <cofactor evidence="1">
        <name>pyridoxal 5'-phosphate</name>
        <dbReference type="ChEBI" id="CHEBI:597326"/>
    </cofactor>
</comment>
<keyword evidence="6" id="KW-1185">Reference proteome</keyword>
<evidence type="ECO:0000256" key="1">
    <source>
        <dbReference type="ARBA" id="ARBA00001933"/>
    </source>
</evidence>
<dbReference type="InterPro" id="IPR015422">
    <property type="entry name" value="PyrdxlP-dep_Trfase_small"/>
</dbReference>
<proteinExistence type="predicted"/>
<comment type="caution">
    <text evidence="5">The sequence shown here is derived from an EMBL/GenBank/DDBJ whole genome shotgun (WGS) entry which is preliminary data.</text>
</comment>
<name>A0A5C7GMQ4_9FLAO</name>
<dbReference type="InterPro" id="IPR050087">
    <property type="entry name" value="AON_synthase_class-II"/>
</dbReference>
<dbReference type="Pfam" id="PF00155">
    <property type="entry name" value="Aminotran_1_2"/>
    <property type="match status" value="1"/>
</dbReference>
<dbReference type="Gene3D" id="3.40.630.30">
    <property type="match status" value="1"/>
</dbReference>
<dbReference type="GO" id="GO:0030170">
    <property type="term" value="F:pyridoxal phosphate binding"/>
    <property type="evidence" value="ECO:0007669"/>
    <property type="project" value="InterPro"/>
</dbReference>
<dbReference type="GO" id="GO:0008483">
    <property type="term" value="F:transaminase activity"/>
    <property type="evidence" value="ECO:0007669"/>
    <property type="project" value="UniProtKB-KW"/>
</dbReference>
<dbReference type="OrthoDB" id="9807157at2"/>
<dbReference type="InterPro" id="IPR015424">
    <property type="entry name" value="PyrdxlP-dep_Trfase"/>
</dbReference>
<evidence type="ECO:0000313" key="6">
    <source>
        <dbReference type="Proteomes" id="UP000321080"/>
    </source>
</evidence>
<dbReference type="InterPro" id="IPR016181">
    <property type="entry name" value="Acyl_CoA_acyltransferase"/>
</dbReference>